<keyword evidence="2" id="KW-1185">Reference proteome</keyword>
<comment type="caution">
    <text evidence="1">The sequence shown here is derived from an EMBL/GenBank/DDBJ whole genome shotgun (WGS) entry which is preliminary data.</text>
</comment>
<dbReference type="EMBL" id="JAUPFM010000003">
    <property type="protein sequence ID" value="KAK2856994.1"/>
    <property type="molecule type" value="Genomic_DNA"/>
</dbReference>
<reference evidence="1" key="1">
    <citation type="submission" date="2023-07" db="EMBL/GenBank/DDBJ databases">
        <title>Chromosome-level Genome Assembly of Striped Snakehead (Channa striata).</title>
        <authorList>
            <person name="Liu H."/>
        </authorList>
    </citation>
    <scope>NUCLEOTIDE SEQUENCE</scope>
    <source>
        <strain evidence="1">Gz</strain>
        <tissue evidence="1">Muscle</tissue>
    </source>
</reference>
<dbReference type="Proteomes" id="UP001187415">
    <property type="component" value="Unassembled WGS sequence"/>
</dbReference>
<evidence type="ECO:0000313" key="1">
    <source>
        <dbReference type="EMBL" id="KAK2856994.1"/>
    </source>
</evidence>
<accession>A0AA88ND94</accession>
<sequence>MQERHHLSVQLDISTPIPDGSYTKSVHCRHSLAKVQIKKERKKKDADMRRAPLIGQARRLLRPPLVALKYGGDCEDRLSVPVSSVLPFFITKTIV</sequence>
<dbReference type="AlphaFoldDB" id="A0AA88ND94"/>
<protein>
    <submittedName>
        <fullName evidence="1">Uncharacterized protein</fullName>
    </submittedName>
</protein>
<proteinExistence type="predicted"/>
<evidence type="ECO:0000313" key="2">
    <source>
        <dbReference type="Proteomes" id="UP001187415"/>
    </source>
</evidence>
<name>A0AA88ND94_CHASR</name>
<organism evidence="1 2">
    <name type="scientific">Channa striata</name>
    <name type="common">Snakehead murrel</name>
    <name type="synonym">Ophicephalus striatus</name>
    <dbReference type="NCBI Taxonomy" id="64152"/>
    <lineage>
        <taxon>Eukaryota</taxon>
        <taxon>Metazoa</taxon>
        <taxon>Chordata</taxon>
        <taxon>Craniata</taxon>
        <taxon>Vertebrata</taxon>
        <taxon>Euteleostomi</taxon>
        <taxon>Actinopterygii</taxon>
        <taxon>Neopterygii</taxon>
        <taxon>Teleostei</taxon>
        <taxon>Neoteleostei</taxon>
        <taxon>Acanthomorphata</taxon>
        <taxon>Anabantaria</taxon>
        <taxon>Anabantiformes</taxon>
        <taxon>Channoidei</taxon>
        <taxon>Channidae</taxon>
        <taxon>Channa</taxon>
    </lineage>
</organism>
<gene>
    <name evidence="1" type="ORF">Q5P01_005729</name>
</gene>